<evidence type="ECO:0000256" key="11">
    <source>
        <dbReference type="SAM" id="Phobius"/>
    </source>
</evidence>
<keyword evidence="6 11" id="KW-1133">Transmembrane helix</keyword>
<geneLocation type="mitochondrion" evidence="12"/>
<keyword evidence="7" id="KW-0520">NAD</keyword>
<evidence type="ECO:0000256" key="4">
    <source>
        <dbReference type="ARBA" id="ARBA00022692"/>
    </source>
</evidence>
<dbReference type="AlphaFoldDB" id="A0A0G2UNL7"/>
<dbReference type="Pfam" id="PF00420">
    <property type="entry name" value="Oxidored_q2"/>
    <property type="match status" value="1"/>
</dbReference>
<evidence type="ECO:0000256" key="10">
    <source>
        <dbReference type="ARBA" id="ARBA00049551"/>
    </source>
</evidence>
<organism evidence="12">
    <name type="scientific">Lethocerus indicus</name>
    <name type="common">Giant water bug</name>
    <dbReference type="NCBI Taxonomy" id="212017"/>
    <lineage>
        <taxon>Eukaryota</taxon>
        <taxon>Metazoa</taxon>
        <taxon>Ecdysozoa</taxon>
        <taxon>Arthropoda</taxon>
        <taxon>Hexapoda</taxon>
        <taxon>Insecta</taxon>
        <taxon>Pterygota</taxon>
        <taxon>Neoptera</taxon>
        <taxon>Paraneoptera</taxon>
        <taxon>Hemiptera</taxon>
        <taxon>Heteroptera</taxon>
        <taxon>Panheteroptera</taxon>
        <taxon>Nepomorpha</taxon>
        <taxon>Belostomatidae</taxon>
        <taxon>Lethocerinae</taxon>
        <taxon>Lethocerus</taxon>
    </lineage>
</organism>
<sequence>MFTLGFDFNFIFPYFLLFVFSCGLFAFCMTHSHLLLTLLSLEFLVITLFLGLFYFLSYFSYSSYFSLVFLTFAVCEGALGLGILVSLIRCYGNDNLNSFSFISW</sequence>
<evidence type="ECO:0000256" key="2">
    <source>
        <dbReference type="ARBA" id="ARBA00010519"/>
    </source>
</evidence>
<feature type="transmembrane region" description="Helical" evidence="11">
    <location>
        <begin position="34"/>
        <end position="58"/>
    </location>
</feature>
<comment type="subcellular location">
    <subcellularLocation>
        <location evidence="1">Membrane</location>
        <topology evidence="1">Multi-pass membrane protein</topology>
    </subcellularLocation>
</comment>
<evidence type="ECO:0000313" key="12">
    <source>
        <dbReference type="EMBL" id="AKI32210.1"/>
    </source>
</evidence>
<keyword evidence="12" id="KW-0496">Mitochondrion</keyword>
<accession>A0A0G2UNL7</accession>
<gene>
    <name evidence="12" type="primary">ND4L</name>
</gene>
<reference evidence="12" key="1">
    <citation type="submission" date="2015-04" db="EMBL/GenBank/DDBJ databases">
        <title>The complete mitochondrial genome of the giant water bugs, Lethocerus indicus (Hemiptera: Heteroptera: Belostomatidae).</title>
        <authorList>
            <person name="Ngernsiri L."/>
            <person name="Sangthong P."/>
            <person name="Wisoram W."/>
        </authorList>
    </citation>
    <scope>NUCLEOTIDE SEQUENCE</scope>
</reference>
<evidence type="ECO:0000256" key="3">
    <source>
        <dbReference type="ARBA" id="ARBA00016612"/>
    </source>
</evidence>
<dbReference type="GO" id="GO:0008137">
    <property type="term" value="F:NADH dehydrogenase (ubiquinone) activity"/>
    <property type="evidence" value="ECO:0007669"/>
    <property type="project" value="UniProtKB-EC"/>
</dbReference>
<comment type="similarity">
    <text evidence="2">Belongs to the complex I subunit 4L family.</text>
</comment>
<evidence type="ECO:0000256" key="9">
    <source>
        <dbReference type="ARBA" id="ARBA00031586"/>
    </source>
</evidence>
<keyword evidence="8 11" id="KW-0472">Membrane</keyword>
<evidence type="ECO:0000256" key="1">
    <source>
        <dbReference type="ARBA" id="ARBA00004141"/>
    </source>
</evidence>
<comment type="catalytic activity">
    <reaction evidence="10">
        <text>a ubiquinone + NADH + 5 H(+)(in) = a ubiquinol + NAD(+) + 4 H(+)(out)</text>
        <dbReference type="Rhea" id="RHEA:29091"/>
        <dbReference type="Rhea" id="RHEA-COMP:9565"/>
        <dbReference type="Rhea" id="RHEA-COMP:9566"/>
        <dbReference type="ChEBI" id="CHEBI:15378"/>
        <dbReference type="ChEBI" id="CHEBI:16389"/>
        <dbReference type="ChEBI" id="CHEBI:17976"/>
        <dbReference type="ChEBI" id="CHEBI:57540"/>
        <dbReference type="ChEBI" id="CHEBI:57945"/>
        <dbReference type="EC" id="7.1.1.2"/>
    </reaction>
</comment>
<protein>
    <recommendedName>
        <fullName evidence="3">NADH-ubiquinone oxidoreductase chain 4L</fullName>
    </recommendedName>
    <alternativeName>
        <fullName evidence="9">NADH dehydrogenase subunit 4L</fullName>
    </alternativeName>
</protein>
<feature type="transmembrane region" description="Helical" evidence="11">
    <location>
        <begin position="64"/>
        <end position="88"/>
    </location>
</feature>
<dbReference type="InterPro" id="IPR039428">
    <property type="entry name" value="NUOK/Mnh_C1-like"/>
</dbReference>
<dbReference type="GO" id="GO:0016020">
    <property type="term" value="C:membrane"/>
    <property type="evidence" value="ECO:0007669"/>
    <property type="project" value="UniProtKB-SubCell"/>
</dbReference>
<feature type="transmembrane region" description="Helical" evidence="11">
    <location>
        <begin position="6"/>
        <end position="27"/>
    </location>
</feature>
<proteinExistence type="inferred from homology"/>
<dbReference type="Gene3D" id="1.10.287.3510">
    <property type="match status" value="1"/>
</dbReference>
<keyword evidence="5" id="KW-1278">Translocase</keyword>
<evidence type="ECO:0000256" key="8">
    <source>
        <dbReference type="ARBA" id="ARBA00023136"/>
    </source>
</evidence>
<evidence type="ECO:0000256" key="6">
    <source>
        <dbReference type="ARBA" id="ARBA00022989"/>
    </source>
</evidence>
<evidence type="ECO:0000256" key="7">
    <source>
        <dbReference type="ARBA" id="ARBA00023027"/>
    </source>
</evidence>
<name>A0A0G2UNL7_LETIN</name>
<keyword evidence="4 11" id="KW-0812">Transmembrane</keyword>
<evidence type="ECO:0000256" key="5">
    <source>
        <dbReference type="ARBA" id="ARBA00022967"/>
    </source>
</evidence>
<dbReference type="EMBL" id="KR072671">
    <property type="protein sequence ID" value="AKI32210.1"/>
    <property type="molecule type" value="Genomic_DNA"/>
</dbReference>